<dbReference type="EMBL" id="MVBN01000005">
    <property type="protein sequence ID" value="OOK72946.1"/>
    <property type="molecule type" value="Genomic_DNA"/>
</dbReference>
<evidence type="ECO:0000313" key="4">
    <source>
        <dbReference type="Proteomes" id="UP000189229"/>
    </source>
</evidence>
<name>A0A1V3X278_MYCKA</name>
<organism evidence="1 3">
    <name type="scientific">Mycobacterium kansasii</name>
    <dbReference type="NCBI Taxonomy" id="1768"/>
    <lineage>
        <taxon>Bacteria</taxon>
        <taxon>Bacillati</taxon>
        <taxon>Actinomycetota</taxon>
        <taxon>Actinomycetes</taxon>
        <taxon>Mycobacteriales</taxon>
        <taxon>Mycobacteriaceae</taxon>
        <taxon>Mycobacterium</taxon>
    </lineage>
</organism>
<evidence type="ECO:0000313" key="3">
    <source>
        <dbReference type="Proteomes" id="UP000188532"/>
    </source>
</evidence>
<comment type="caution">
    <text evidence="1">The sequence shown here is derived from an EMBL/GenBank/DDBJ whole genome shotgun (WGS) entry which is preliminary data.</text>
</comment>
<reference evidence="3 4" key="1">
    <citation type="submission" date="2017-02" db="EMBL/GenBank/DDBJ databases">
        <title>Complete genome sequences of Mycobacterium kansasii strains isolated from rhesus macaques.</title>
        <authorList>
            <person name="Panda A."/>
            <person name="Nagaraj S."/>
            <person name="Zhao X."/>
            <person name="Tettelin H."/>
            <person name="Detolla L.J."/>
        </authorList>
    </citation>
    <scope>NUCLEOTIDE SEQUENCE [LARGE SCALE GENOMIC DNA]</scope>
    <source>
        <strain evidence="1 3">11-3469</strain>
        <strain evidence="2 4">11-3813</strain>
    </source>
</reference>
<gene>
    <name evidence="1" type="ORF">BZL29_4851</name>
    <name evidence="2" type="ORF">BZL30_3151</name>
</gene>
<protein>
    <submittedName>
        <fullName evidence="1">Uncharacterized protein</fullName>
    </submittedName>
</protein>
<dbReference type="Proteomes" id="UP000188532">
    <property type="component" value="Unassembled WGS sequence"/>
</dbReference>
<dbReference type="AlphaFoldDB" id="A0A1V3X278"/>
<evidence type="ECO:0000313" key="1">
    <source>
        <dbReference type="EMBL" id="OOK72946.1"/>
    </source>
</evidence>
<dbReference type="EMBL" id="MVBM01000003">
    <property type="protein sequence ID" value="OOK75622.1"/>
    <property type="molecule type" value="Genomic_DNA"/>
</dbReference>
<proteinExistence type="predicted"/>
<sequence>MGCLNIFADACDRFRRGLDICCRLVLRGCEHAKKFRVDG</sequence>
<dbReference type="Proteomes" id="UP000189229">
    <property type="component" value="Unassembled WGS sequence"/>
</dbReference>
<evidence type="ECO:0000313" key="2">
    <source>
        <dbReference type="EMBL" id="OOK75622.1"/>
    </source>
</evidence>
<accession>A0A1V3X278</accession>